<feature type="compositionally biased region" description="Low complexity" evidence="6">
    <location>
        <begin position="175"/>
        <end position="195"/>
    </location>
</feature>
<dbReference type="GO" id="GO:0046872">
    <property type="term" value="F:metal ion binding"/>
    <property type="evidence" value="ECO:0007669"/>
    <property type="project" value="UniProtKB-KW"/>
</dbReference>
<keyword evidence="3 5" id="KW-0862">Zinc</keyword>
<feature type="compositionally biased region" description="Low complexity" evidence="6">
    <location>
        <begin position="245"/>
        <end position="256"/>
    </location>
</feature>
<feature type="compositionally biased region" description="Low complexity" evidence="6">
    <location>
        <begin position="666"/>
        <end position="677"/>
    </location>
</feature>
<dbReference type="SUPFAM" id="SSF57716">
    <property type="entry name" value="Glucocorticoid receptor-like (DNA-binding domain)"/>
    <property type="match status" value="1"/>
</dbReference>
<dbReference type="EMBL" id="MCFF01000001">
    <property type="protein sequence ID" value="ORZ28652.1"/>
    <property type="molecule type" value="Genomic_DNA"/>
</dbReference>
<proteinExistence type="predicted"/>
<dbReference type="Proteomes" id="UP000193648">
    <property type="component" value="Unassembled WGS sequence"/>
</dbReference>
<evidence type="ECO:0000256" key="4">
    <source>
        <dbReference type="ARBA" id="ARBA00023038"/>
    </source>
</evidence>
<keyword evidence="1 5" id="KW-0479">Metal-binding</keyword>
<accession>A0A1Y2H6H0</accession>
<feature type="domain" description="LIM zinc-binding" evidence="7">
    <location>
        <begin position="722"/>
        <end position="783"/>
    </location>
</feature>
<feature type="compositionally biased region" description="Polar residues" evidence="6">
    <location>
        <begin position="436"/>
        <end position="445"/>
    </location>
</feature>
<evidence type="ECO:0000313" key="9">
    <source>
        <dbReference type="Proteomes" id="UP000193648"/>
    </source>
</evidence>
<feature type="compositionally biased region" description="Polar residues" evidence="6">
    <location>
        <begin position="112"/>
        <end position="132"/>
    </location>
</feature>
<feature type="region of interest" description="Disordered" evidence="6">
    <location>
        <begin position="85"/>
        <end position="196"/>
    </location>
</feature>
<feature type="region of interest" description="Disordered" evidence="6">
    <location>
        <begin position="240"/>
        <end position="287"/>
    </location>
</feature>
<keyword evidence="9" id="KW-1185">Reference proteome</keyword>
<dbReference type="PROSITE" id="PS00478">
    <property type="entry name" value="LIM_DOMAIN_1"/>
    <property type="match status" value="2"/>
</dbReference>
<dbReference type="PANTHER" id="PTHR24205:SF16">
    <property type="entry name" value="GH01042P-RELATED"/>
    <property type="match status" value="1"/>
</dbReference>
<dbReference type="OrthoDB" id="1112565at2759"/>
<feature type="domain" description="LIM zinc-binding" evidence="7">
    <location>
        <begin position="487"/>
        <end position="547"/>
    </location>
</feature>
<organism evidence="8 9">
    <name type="scientific">Lobosporangium transversale</name>
    <dbReference type="NCBI Taxonomy" id="64571"/>
    <lineage>
        <taxon>Eukaryota</taxon>
        <taxon>Fungi</taxon>
        <taxon>Fungi incertae sedis</taxon>
        <taxon>Mucoromycota</taxon>
        <taxon>Mortierellomycotina</taxon>
        <taxon>Mortierellomycetes</taxon>
        <taxon>Mortierellales</taxon>
        <taxon>Mortierellaceae</taxon>
        <taxon>Lobosporangium</taxon>
    </lineage>
</organism>
<feature type="compositionally biased region" description="Low complexity" evidence="6">
    <location>
        <begin position="326"/>
        <end position="358"/>
    </location>
</feature>
<evidence type="ECO:0000256" key="6">
    <source>
        <dbReference type="SAM" id="MobiDB-lite"/>
    </source>
</evidence>
<dbReference type="PANTHER" id="PTHR24205">
    <property type="entry name" value="FOUR AND A HALF LIM DOMAINS PROTEIN"/>
    <property type="match status" value="1"/>
</dbReference>
<evidence type="ECO:0000259" key="7">
    <source>
        <dbReference type="PROSITE" id="PS50023"/>
    </source>
</evidence>
<dbReference type="CDD" id="cd08368">
    <property type="entry name" value="LIM"/>
    <property type="match status" value="3"/>
</dbReference>
<dbReference type="InParanoid" id="A0A1Y2H6H0"/>
<dbReference type="InterPro" id="IPR001781">
    <property type="entry name" value="Znf_LIM"/>
</dbReference>
<feature type="compositionally biased region" description="Polar residues" evidence="6">
    <location>
        <begin position="156"/>
        <end position="174"/>
    </location>
</feature>
<dbReference type="AlphaFoldDB" id="A0A1Y2H6H0"/>
<keyword evidence="2" id="KW-0677">Repeat</keyword>
<keyword evidence="4 5" id="KW-0440">LIM domain</keyword>
<feature type="domain" description="LIM zinc-binding" evidence="7">
    <location>
        <begin position="22"/>
        <end position="84"/>
    </location>
</feature>
<dbReference type="GO" id="GO:0003712">
    <property type="term" value="F:transcription coregulator activity"/>
    <property type="evidence" value="ECO:0007669"/>
    <property type="project" value="TreeGrafter"/>
</dbReference>
<dbReference type="RefSeq" id="XP_021886325.1">
    <property type="nucleotide sequence ID" value="XM_022019478.1"/>
</dbReference>
<reference evidence="8 9" key="1">
    <citation type="submission" date="2016-07" db="EMBL/GenBank/DDBJ databases">
        <title>Pervasive Adenine N6-methylation of Active Genes in Fungi.</title>
        <authorList>
            <consortium name="DOE Joint Genome Institute"/>
            <person name="Mondo S.J."/>
            <person name="Dannebaum R.O."/>
            <person name="Kuo R.C."/>
            <person name="Labutti K."/>
            <person name="Haridas S."/>
            <person name="Kuo A."/>
            <person name="Salamov A."/>
            <person name="Ahrendt S.R."/>
            <person name="Lipzen A."/>
            <person name="Sullivan W."/>
            <person name="Andreopoulos W.B."/>
            <person name="Clum A."/>
            <person name="Lindquist E."/>
            <person name="Daum C."/>
            <person name="Ramamoorthy G.K."/>
            <person name="Gryganskyi A."/>
            <person name="Culley D."/>
            <person name="Magnuson J.K."/>
            <person name="James T.Y."/>
            <person name="O'Malley M.A."/>
            <person name="Stajich J.E."/>
            <person name="Spatafora J.W."/>
            <person name="Visel A."/>
            <person name="Grigoriev I.V."/>
        </authorList>
    </citation>
    <scope>NUCLEOTIDE SEQUENCE [LARGE SCALE GENOMIC DNA]</scope>
    <source>
        <strain evidence="8 9">NRRL 3116</strain>
    </source>
</reference>
<dbReference type="Pfam" id="PF00412">
    <property type="entry name" value="LIM"/>
    <property type="match status" value="3"/>
</dbReference>
<comment type="caution">
    <text evidence="8">The sequence shown here is derived from an EMBL/GenBank/DDBJ whole genome shotgun (WGS) entry which is preliminary data.</text>
</comment>
<dbReference type="STRING" id="64571.A0A1Y2H6H0"/>
<evidence type="ECO:0000256" key="1">
    <source>
        <dbReference type="ARBA" id="ARBA00022723"/>
    </source>
</evidence>
<feature type="region of interest" description="Disordered" evidence="6">
    <location>
        <begin position="317"/>
        <end position="358"/>
    </location>
</feature>
<dbReference type="SMART" id="SM00132">
    <property type="entry name" value="LIM"/>
    <property type="match status" value="4"/>
</dbReference>
<evidence type="ECO:0000256" key="2">
    <source>
        <dbReference type="ARBA" id="ARBA00022737"/>
    </source>
</evidence>
<dbReference type="Gene3D" id="2.10.110.10">
    <property type="entry name" value="Cysteine Rich Protein"/>
    <property type="match status" value="4"/>
</dbReference>
<dbReference type="GeneID" id="33561323"/>
<feature type="domain" description="LIM zinc-binding" evidence="7">
    <location>
        <begin position="554"/>
        <end position="614"/>
    </location>
</feature>
<protein>
    <recommendedName>
        <fullName evidence="7">LIM zinc-binding domain-containing protein</fullName>
    </recommendedName>
</protein>
<feature type="compositionally biased region" description="Basic and acidic residues" evidence="6">
    <location>
        <begin position="257"/>
        <end position="271"/>
    </location>
</feature>
<evidence type="ECO:0000256" key="3">
    <source>
        <dbReference type="ARBA" id="ARBA00022833"/>
    </source>
</evidence>
<evidence type="ECO:0000313" key="8">
    <source>
        <dbReference type="EMBL" id="ORZ28652.1"/>
    </source>
</evidence>
<evidence type="ECO:0000256" key="5">
    <source>
        <dbReference type="PROSITE-ProRule" id="PRU00125"/>
    </source>
</evidence>
<sequence length="784" mass="84538">MEPGKPNFIYCEKCYIEKFTKGSCPACFRPVMSKTDPYITHNKSSWHAACFKCFKCRIDVSSKPLVDLRGRPCCEECLMAQAGSAAEESNSSPNLKEDVPNTNSPPLDDRSMTSSPPYTSQQNPSSSSGVDNTTDRSERSPVNLSPLDLHMDKSLPPSNSPLSAQSTASPSSLASYRSTPTSGYTSGTSSAYSSLGRKRADSVVLPSAISAANLLRADHSGSAANSPVLQYRRPSSALSIHSYTSSRPNSPSLNSRQDQENEGTFKSHDYPETIDQDQDPNMNENTSESTLYGLRHARSRHSLGSEDLGPNIARALQQRSDADNGSRSSSRANSRSSSRPVRNRSRSVASPSTTAASVRARTQAYINMAQTNTTSTTSSPPRSSSQLFNANRGSAIFSNLPPKQQPSAAATAIANGSYEKESKESAPMPSGAEPNRSISNTSPSFRRNGHGHQRSNSAGDAIVFPVVNVTDAPWSPSVQRAATIPEGHCHKCLEKVTENGVRLQNGDRYHIGCFLCYGCKQVFTESEFHVVLGRPYHPKCVSMAGPTSSMGVVTKCQQCHKVISNKSIRFSGMNYHPQCFTCAHCSKVLTSTSRFFEVDGRVECEQCCDERDAVRLPPKIVPVPRATDHFPLPVMVPSNPGMVAGGQGNLSRSGSGAGSATPLNESSSPLRASGSPSYDQLTFGDQIGSGASSPLAQRATPPPLTSFFGTRTRPLPKFGGTLNCPRCHQPVGLMDQTPGPNNEKWHKKCLNCKECKKVLDSSALTRGEGEAYCRGCFNKTRTRV</sequence>
<dbReference type="GO" id="GO:0005634">
    <property type="term" value="C:nucleus"/>
    <property type="evidence" value="ECO:0007669"/>
    <property type="project" value="TreeGrafter"/>
</dbReference>
<feature type="region of interest" description="Disordered" evidence="6">
    <location>
        <begin position="641"/>
        <end position="712"/>
    </location>
</feature>
<dbReference type="PROSITE" id="PS50023">
    <property type="entry name" value="LIM_DOMAIN_2"/>
    <property type="match status" value="4"/>
</dbReference>
<feature type="compositionally biased region" description="Polar residues" evidence="6">
    <location>
        <begin position="87"/>
        <end position="105"/>
    </location>
</feature>
<gene>
    <name evidence="8" type="ORF">BCR41DRAFT_1292</name>
</gene>
<name>A0A1Y2H6H0_9FUNG</name>
<feature type="region of interest" description="Disordered" evidence="6">
    <location>
        <begin position="395"/>
        <end position="457"/>
    </location>
</feature>